<dbReference type="Proteomes" id="UP001420932">
    <property type="component" value="Unassembled WGS sequence"/>
</dbReference>
<feature type="compositionally biased region" description="Basic and acidic residues" evidence="1">
    <location>
        <begin position="38"/>
        <end position="57"/>
    </location>
</feature>
<name>A0AAP0HDR7_9MAGN</name>
<reference evidence="2 3" key="1">
    <citation type="submission" date="2024-01" db="EMBL/GenBank/DDBJ databases">
        <title>Genome assemblies of Stephania.</title>
        <authorList>
            <person name="Yang L."/>
        </authorList>
    </citation>
    <scope>NUCLEOTIDE SEQUENCE [LARGE SCALE GENOMIC DNA]</scope>
    <source>
        <strain evidence="2">YNDBR</strain>
        <tissue evidence="2">Leaf</tissue>
    </source>
</reference>
<protein>
    <submittedName>
        <fullName evidence="2">Uncharacterized protein</fullName>
    </submittedName>
</protein>
<dbReference type="AlphaFoldDB" id="A0AAP0HDR7"/>
<feature type="compositionally biased region" description="Basic and acidic residues" evidence="1">
    <location>
        <begin position="7"/>
        <end position="22"/>
    </location>
</feature>
<organism evidence="2 3">
    <name type="scientific">Stephania yunnanensis</name>
    <dbReference type="NCBI Taxonomy" id="152371"/>
    <lineage>
        <taxon>Eukaryota</taxon>
        <taxon>Viridiplantae</taxon>
        <taxon>Streptophyta</taxon>
        <taxon>Embryophyta</taxon>
        <taxon>Tracheophyta</taxon>
        <taxon>Spermatophyta</taxon>
        <taxon>Magnoliopsida</taxon>
        <taxon>Ranunculales</taxon>
        <taxon>Menispermaceae</taxon>
        <taxon>Menispermoideae</taxon>
        <taxon>Cissampelideae</taxon>
        <taxon>Stephania</taxon>
    </lineage>
</organism>
<sequence length="170" mass="18254">MKGKALARPDEGDLHPVFEGHTDLPSSLTGTLILNRRSTPEEGPRKSRSKSVPDRQHAVARSRRGAASSSPPRADGFGLGPRAHPRANPFPGYGSILPTSLAYILPSTAGRSPWRPDAVMSTTGANDTRSSGFSRAAGAHRHHQRAVLFQPPDPTSAEPFPGWAVVKRKR</sequence>
<dbReference type="EMBL" id="JBBNAF010000061">
    <property type="protein sequence ID" value="KAK9080892.1"/>
    <property type="molecule type" value="Genomic_DNA"/>
</dbReference>
<feature type="compositionally biased region" description="Low complexity" evidence="1">
    <location>
        <begin position="65"/>
        <end position="74"/>
    </location>
</feature>
<feature type="region of interest" description="Disordered" evidence="1">
    <location>
        <begin position="114"/>
        <end position="170"/>
    </location>
</feature>
<keyword evidence="3" id="KW-1185">Reference proteome</keyword>
<dbReference type="PANTHER" id="PTHR33047:SF42">
    <property type="entry name" value="PROTEIN TAR1"/>
    <property type="match status" value="1"/>
</dbReference>
<comment type="caution">
    <text evidence="2">The sequence shown here is derived from an EMBL/GenBank/DDBJ whole genome shotgun (WGS) entry which is preliminary data.</text>
</comment>
<feature type="region of interest" description="Disordered" evidence="1">
    <location>
        <begin position="1"/>
        <end position="92"/>
    </location>
</feature>
<gene>
    <name evidence="2" type="ORF">Syun_031927</name>
</gene>
<feature type="compositionally biased region" description="Polar residues" evidence="1">
    <location>
        <begin position="120"/>
        <end position="133"/>
    </location>
</feature>
<evidence type="ECO:0000313" key="2">
    <source>
        <dbReference type="EMBL" id="KAK9080892.1"/>
    </source>
</evidence>
<proteinExistence type="predicted"/>
<dbReference type="PANTHER" id="PTHR33047">
    <property type="entry name" value="PROTEIN TAR1"/>
    <property type="match status" value="1"/>
</dbReference>
<dbReference type="InterPro" id="IPR052997">
    <property type="entry name" value="RRT15-like"/>
</dbReference>
<evidence type="ECO:0000313" key="3">
    <source>
        <dbReference type="Proteomes" id="UP001420932"/>
    </source>
</evidence>
<evidence type="ECO:0000256" key="1">
    <source>
        <dbReference type="SAM" id="MobiDB-lite"/>
    </source>
</evidence>
<accession>A0AAP0HDR7</accession>